<keyword evidence="1" id="KW-0548">Nucleotidyltransferase</keyword>
<keyword evidence="1" id="KW-0808">Transferase</keyword>
<dbReference type="CDD" id="cd00303">
    <property type="entry name" value="retropepsin_like"/>
    <property type="match status" value="1"/>
</dbReference>
<dbReference type="PANTHER" id="PTHR33067:SF9">
    <property type="entry name" value="RNA-DIRECTED DNA POLYMERASE"/>
    <property type="match status" value="1"/>
</dbReference>
<sequence length="354" mass="40027">MHSPSGSGSLPNNTIANLRGDLKSITTRSGVPYEGPSILPTYSSLPKEVERELEDIKDKVQSTSSVKLEECLALADLGASINLMPLSVWKKLSLPELTPTRMTLELAIRSVSYPVGVAEDFFVKVGKFYFLTDFVVVDYDVDPRVPLIPERPFLRTTRALIDVYDEELTLRVNDEAITFKVRYTTRYSRNYYEELVNRIDVIYVTCKEYAQEVLGFSDSSTSGNFTPSNPIIASSSPSFTPFEGSDFILEEIETFCHLSTNFPSMKNEDLKQVDVTMTKPLIEEPTELELKDLPSHPEYAFLEGTDKLPIITSKELKDEEKAALLKVLKSYKRAITWKIFDIKGMDPRFVLIKS</sequence>
<gene>
    <name evidence="1" type="ORF">Tci_032944</name>
</gene>
<dbReference type="EMBL" id="BKCJ010004424">
    <property type="protein sequence ID" value="GEU60966.1"/>
    <property type="molecule type" value="Genomic_DNA"/>
</dbReference>
<organism evidence="1">
    <name type="scientific">Tanacetum cinerariifolium</name>
    <name type="common">Dalmatian daisy</name>
    <name type="synonym">Chrysanthemum cinerariifolium</name>
    <dbReference type="NCBI Taxonomy" id="118510"/>
    <lineage>
        <taxon>Eukaryota</taxon>
        <taxon>Viridiplantae</taxon>
        <taxon>Streptophyta</taxon>
        <taxon>Embryophyta</taxon>
        <taxon>Tracheophyta</taxon>
        <taxon>Spermatophyta</taxon>
        <taxon>Magnoliopsida</taxon>
        <taxon>eudicotyledons</taxon>
        <taxon>Gunneridae</taxon>
        <taxon>Pentapetalae</taxon>
        <taxon>asterids</taxon>
        <taxon>campanulids</taxon>
        <taxon>Asterales</taxon>
        <taxon>Asteraceae</taxon>
        <taxon>Asteroideae</taxon>
        <taxon>Anthemideae</taxon>
        <taxon>Anthemidinae</taxon>
        <taxon>Tanacetum</taxon>
    </lineage>
</organism>
<protein>
    <submittedName>
        <fullName evidence="1">Reverse transcriptase domain-containing protein</fullName>
    </submittedName>
</protein>
<keyword evidence="1" id="KW-0695">RNA-directed DNA polymerase</keyword>
<evidence type="ECO:0000313" key="1">
    <source>
        <dbReference type="EMBL" id="GEU60966.1"/>
    </source>
</evidence>
<dbReference type="AlphaFoldDB" id="A0A6L2LGM8"/>
<dbReference type="GO" id="GO:0003964">
    <property type="term" value="F:RNA-directed DNA polymerase activity"/>
    <property type="evidence" value="ECO:0007669"/>
    <property type="project" value="UniProtKB-KW"/>
</dbReference>
<proteinExistence type="predicted"/>
<dbReference type="InterPro" id="IPR021109">
    <property type="entry name" value="Peptidase_aspartic_dom_sf"/>
</dbReference>
<comment type="caution">
    <text evidence="1">The sequence shown here is derived from an EMBL/GenBank/DDBJ whole genome shotgun (WGS) entry which is preliminary data.</text>
</comment>
<reference evidence="1" key="1">
    <citation type="journal article" date="2019" name="Sci. Rep.">
        <title>Draft genome of Tanacetum cinerariifolium, the natural source of mosquito coil.</title>
        <authorList>
            <person name="Yamashiro T."/>
            <person name="Shiraishi A."/>
            <person name="Satake H."/>
            <person name="Nakayama K."/>
        </authorList>
    </citation>
    <scope>NUCLEOTIDE SEQUENCE</scope>
</reference>
<dbReference type="Gene3D" id="2.40.70.10">
    <property type="entry name" value="Acid Proteases"/>
    <property type="match status" value="1"/>
</dbReference>
<accession>A0A6L2LGM8</accession>
<name>A0A6L2LGM8_TANCI</name>
<dbReference type="PANTHER" id="PTHR33067">
    <property type="entry name" value="RNA-DIRECTED DNA POLYMERASE-RELATED"/>
    <property type="match status" value="1"/>
</dbReference>